<proteinExistence type="predicted"/>
<dbReference type="AlphaFoldDB" id="A0A645ITQ6"/>
<evidence type="ECO:0008006" key="2">
    <source>
        <dbReference type="Google" id="ProtNLM"/>
    </source>
</evidence>
<protein>
    <recommendedName>
        <fullName evidence="2">Glycoside hydrolase family 42 N-terminal domain-containing protein</fullName>
    </recommendedName>
</protein>
<name>A0A645ITQ6_9ZZZZ</name>
<reference evidence="1" key="1">
    <citation type="submission" date="2019-08" db="EMBL/GenBank/DDBJ databases">
        <authorList>
            <person name="Kucharzyk K."/>
            <person name="Murdoch R.W."/>
            <person name="Higgins S."/>
            <person name="Loffler F."/>
        </authorList>
    </citation>
    <scope>NUCLEOTIDE SEQUENCE</scope>
</reference>
<evidence type="ECO:0000313" key="1">
    <source>
        <dbReference type="EMBL" id="MPN54232.1"/>
    </source>
</evidence>
<gene>
    <name evidence="1" type="ORF">SDC9_201902</name>
</gene>
<organism evidence="1">
    <name type="scientific">bioreactor metagenome</name>
    <dbReference type="NCBI Taxonomy" id="1076179"/>
    <lineage>
        <taxon>unclassified sequences</taxon>
        <taxon>metagenomes</taxon>
        <taxon>ecological metagenomes</taxon>
    </lineage>
</organism>
<sequence>MANVPAGYFPGKPILIGEFHFGTYDRGMFSASLCPTGDQQERATSFLRYVQGALAHPDMVGAHWFQFRDQPLTGRWDGEGYQIGFVDVADTPYPEMTKTAREIGENMYTYRINGKLVNSMKEGAAK</sequence>
<dbReference type="SUPFAM" id="SSF51445">
    <property type="entry name" value="(Trans)glycosidases"/>
    <property type="match status" value="1"/>
</dbReference>
<dbReference type="InterPro" id="IPR017853">
    <property type="entry name" value="GH"/>
</dbReference>
<dbReference type="EMBL" id="VSSQ01122268">
    <property type="protein sequence ID" value="MPN54232.1"/>
    <property type="molecule type" value="Genomic_DNA"/>
</dbReference>
<dbReference type="Gene3D" id="3.20.20.80">
    <property type="entry name" value="Glycosidases"/>
    <property type="match status" value="1"/>
</dbReference>
<accession>A0A645ITQ6</accession>
<comment type="caution">
    <text evidence="1">The sequence shown here is derived from an EMBL/GenBank/DDBJ whole genome shotgun (WGS) entry which is preliminary data.</text>
</comment>